<comment type="function">
    <text evidence="11">DNA-dependent RNA polymerase catalyzes the transcription of DNA into RNA using the four ribonucleoside triphosphates as substrates.</text>
</comment>
<dbReference type="Gene3D" id="2.170.120.12">
    <property type="entry name" value="DNA-directed RNA polymerase, insert domain"/>
    <property type="match status" value="1"/>
</dbReference>
<evidence type="ECO:0000256" key="11">
    <source>
        <dbReference type="HAMAP-Rule" id="MF_00059"/>
    </source>
</evidence>
<dbReference type="AlphaFoldDB" id="A0A449AF24"/>
<dbReference type="InterPro" id="IPR011262">
    <property type="entry name" value="DNA-dir_RNA_pol_insert"/>
</dbReference>
<evidence type="ECO:0000256" key="8">
    <source>
        <dbReference type="ARBA" id="ARBA00032524"/>
    </source>
</evidence>
<evidence type="ECO:0000256" key="7">
    <source>
        <dbReference type="ARBA" id="ARBA00023163"/>
    </source>
</evidence>
<keyword evidence="7 11" id="KW-0804">Transcription</keyword>
<dbReference type="Proteomes" id="UP000289952">
    <property type="component" value="Chromosome"/>
</dbReference>
<dbReference type="GO" id="GO:0003899">
    <property type="term" value="F:DNA-directed RNA polymerase activity"/>
    <property type="evidence" value="ECO:0007669"/>
    <property type="project" value="UniProtKB-UniRule"/>
</dbReference>
<feature type="region of interest" description="Alpha N-terminal domain (alpha-NTD)" evidence="11">
    <location>
        <begin position="1"/>
        <end position="257"/>
    </location>
</feature>
<comment type="subunit">
    <text evidence="11">Homodimer. The RNAP catalytic core consists of 2 alpha, 1 beta, 1 beta' and 1 omega subunit. When a sigma factor is associated with the core the holoenzyme is formed, which can initiate transcription.</text>
</comment>
<dbReference type="CDD" id="cd06928">
    <property type="entry name" value="RNAP_alpha_NTD"/>
    <property type="match status" value="1"/>
</dbReference>
<dbReference type="SMART" id="SM00662">
    <property type="entry name" value="RPOLD"/>
    <property type="match status" value="1"/>
</dbReference>
<comment type="domain">
    <text evidence="11">The N-terminal domain is essential for RNAP assembly and basal transcription, whereas the C-terminal domain is involved in interaction with transcriptional regulators and with upstream promoter elements.</text>
</comment>
<dbReference type="GO" id="GO:0000428">
    <property type="term" value="C:DNA-directed RNA polymerase complex"/>
    <property type="evidence" value="ECO:0007669"/>
    <property type="project" value="UniProtKB-KW"/>
</dbReference>
<dbReference type="GO" id="GO:0003677">
    <property type="term" value="F:DNA binding"/>
    <property type="evidence" value="ECO:0007669"/>
    <property type="project" value="UniProtKB-UniRule"/>
</dbReference>
<dbReference type="Gene3D" id="3.30.1360.10">
    <property type="entry name" value="RNA polymerase, RBP11-like subunit"/>
    <property type="match status" value="1"/>
</dbReference>
<accession>A0A449AF24</accession>
<evidence type="ECO:0000256" key="2">
    <source>
        <dbReference type="ARBA" id="ARBA00012418"/>
    </source>
</evidence>
<dbReference type="InterPro" id="IPR011263">
    <property type="entry name" value="DNA-dir_RNA_pol_RpoA/D/Rpb3"/>
</dbReference>
<keyword evidence="14" id="KW-1185">Reference proteome</keyword>
<dbReference type="InterPro" id="IPR011260">
    <property type="entry name" value="RNAP_asu_C"/>
</dbReference>
<dbReference type="Pfam" id="PF03118">
    <property type="entry name" value="RNA_pol_A_CTD"/>
    <property type="match status" value="1"/>
</dbReference>
<feature type="domain" description="DNA-directed RNA polymerase RpoA/D/Rpb3-type" evidence="12">
    <location>
        <begin position="25"/>
        <end position="256"/>
    </location>
</feature>
<dbReference type="HAMAP" id="MF_00059">
    <property type="entry name" value="RNApol_bact_RpoA"/>
    <property type="match status" value="1"/>
</dbReference>
<dbReference type="Pfam" id="PF01000">
    <property type="entry name" value="RNA_pol_A_bac"/>
    <property type="match status" value="1"/>
</dbReference>
<evidence type="ECO:0000256" key="10">
    <source>
        <dbReference type="ARBA" id="ARBA00048552"/>
    </source>
</evidence>
<evidence type="ECO:0000256" key="1">
    <source>
        <dbReference type="ARBA" id="ARBA00007123"/>
    </source>
</evidence>
<dbReference type="Gene3D" id="1.10.150.20">
    <property type="entry name" value="5' to 3' exonuclease, C-terminal subdomain"/>
    <property type="match status" value="1"/>
</dbReference>
<proteinExistence type="inferred from homology"/>
<comment type="similarity">
    <text evidence="1 11">Belongs to the RNA polymerase alpha chain family.</text>
</comment>
<keyword evidence="6 11" id="KW-0548">Nucleotidyltransferase</keyword>
<dbReference type="EC" id="2.7.7.6" evidence="2 11"/>
<dbReference type="Pfam" id="PF01193">
    <property type="entry name" value="RNA_pol_L"/>
    <property type="match status" value="1"/>
</dbReference>
<dbReference type="RefSeq" id="WP_223213753.1">
    <property type="nucleotide sequence ID" value="NZ_LR214972.1"/>
</dbReference>
<reference evidence="13 14" key="1">
    <citation type="submission" date="2019-01" db="EMBL/GenBank/DDBJ databases">
        <authorList>
            <consortium name="Pathogen Informatics"/>
        </authorList>
    </citation>
    <scope>NUCLEOTIDE SEQUENCE [LARGE SCALE GENOMIC DNA]</scope>
    <source>
        <strain evidence="13 14">NCTC10118</strain>
    </source>
</reference>
<dbReference type="SUPFAM" id="SSF55257">
    <property type="entry name" value="RBP11-like subunits of RNA polymerase"/>
    <property type="match status" value="1"/>
</dbReference>
<evidence type="ECO:0000313" key="13">
    <source>
        <dbReference type="EMBL" id="VEU63555.1"/>
    </source>
</evidence>
<evidence type="ECO:0000259" key="12">
    <source>
        <dbReference type="SMART" id="SM00662"/>
    </source>
</evidence>
<dbReference type="InterPro" id="IPR011773">
    <property type="entry name" value="DNA-dir_RpoA"/>
</dbReference>
<protein>
    <recommendedName>
        <fullName evidence="3 11">DNA-directed RNA polymerase subunit alpha</fullName>
        <shortName evidence="11">RNAP subunit alpha</shortName>
        <ecNumber evidence="2 11">2.7.7.6</ecNumber>
    </recommendedName>
    <alternativeName>
        <fullName evidence="9 11">RNA polymerase subunit alpha</fullName>
    </alternativeName>
    <alternativeName>
        <fullName evidence="8 11">Transcriptase subunit alpha</fullName>
    </alternativeName>
</protein>
<dbReference type="GO" id="GO:0046983">
    <property type="term" value="F:protein dimerization activity"/>
    <property type="evidence" value="ECO:0007669"/>
    <property type="project" value="InterPro"/>
</dbReference>
<dbReference type="EMBL" id="LR214972">
    <property type="protein sequence ID" value="VEU63555.1"/>
    <property type="molecule type" value="Genomic_DNA"/>
</dbReference>
<keyword evidence="4 11" id="KW-0240">DNA-directed RNA polymerase</keyword>
<evidence type="ECO:0000313" key="14">
    <source>
        <dbReference type="Proteomes" id="UP000289952"/>
    </source>
</evidence>
<dbReference type="GO" id="GO:0005737">
    <property type="term" value="C:cytoplasm"/>
    <property type="evidence" value="ECO:0007669"/>
    <property type="project" value="UniProtKB-ARBA"/>
</dbReference>
<keyword evidence="5 11" id="KW-0808">Transferase</keyword>
<sequence>MTDIKTFQPLLYREKLEYKEARQDEVTFTLSGLERGFGNTLGVALRRVLLSNITALAPFCVKISGVQHEFGAINGVIQDVPSIIMNLRQVRFTYDPQFVAADEIIKVKLRVSDVGKVTSKLIEVETPGVNVVDENIFIAETVKENVLRIEMYLRVGRGFIPFSENKDFINDPEILIKLSDLSDIASKNQAEFIAVDSDFSPIKKAKYETTDLNTSSAKIEEELEFSLQTDGSVSAKEAIRQASKILIGMFQVIGDVDNMQEVKIFEEEKKEEVQPIDDDLDISLLGLSVRSLNALRKIGKRKISQVAELTLEQLEVTKNLGRKSIDEIVEKLREHGYELAQGEEEK</sequence>
<evidence type="ECO:0000256" key="5">
    <source>
        <dbReference type="ARBA" id="ARBA00022679"/>
    </source>
</evidence>
<gene>
    <name evidence="13" type="primary">MCYN0057</name>
    <name evidence="11" type="synonym">rpoA</name>
    <name evidence="13" type="ORF">NCTC10118_00584</name>
</gene>
<dbReference type="SUPFAM" id="SSF56553">
    <property type="entry name" value="Insert subdomain of RNA polymerase alpha subunit"/>
    <property type="match status" value="1"/>
</dbReference>
<dbReference type="InterPro" id="IPR036603">
    <property type="entry name" value="RBP11-like"/>
</dbReference>
<dbReference type="GO" id="GO:0006351">
    <property type="term" value="P:DNA-templated transcription"/>
    <property type="evidence" value="ECO:0007669"/>
    <property type="project" value="UniProtKB-UniRule"/>
</dbReference>
<evidence type="ECO:0000256" key="6">
    <source>
        <dbReference type="ARBA" id="ARBA00022695"/>
    </source>
</evidence>
<feature type="region of interest" description="Alpha C-terminal domain (alpha-CTD)" evidence="11">
    <location>
        <begin position="276"/>
        <end position="346"/>
    </location>
</feature>
<dbReference type="SUPFAM" id="SSF47789">
    <property type="entry name" value="C-terminal domain of RNA polymerase alpha subunit"/>
    <property type="match status" value="1"/>
</dbReference>
<dbReference type="InterPro" id="IPR036643">
    <property type="entry name" value="RNApol_insert_sf"/>
</dbReference>
<organism evidence="13 14">
    <name type="scientific">Mycoplasmopsis bovirhinis</name>
    <dbReference type="NCBI Taxonomy" id="29553"/>
    <lineage>
        <taxon>Bacteria</taxon>
        <taxon>Bacillati</taxon>
        <taxon>Mycoplasmatota</taxon>
        <taxon>Mycoplasmoidales</taxon>
        <taxon>Metamycoplasmataceae</taxon>
        <taxon>Mycoplasmopsis</taxon>
    </lineage>
</organism>
<evidence type="ECO:0000256" key="9">
    <source>
        <dbReference type="ARBA" id="ARBA00033070"/>
    </source>
</evidence>
<comment type="catalytic activity">
    <reaction evidence="10 11">
        <text>RNA(n) + a ribonucleoside 5'-triphosphate = RNA(n+1) + diphosphate</text>
        <dbReference type="Rhea" id="RHEA:21248"/>
        <dbReference type="Rhea" id="RHEA-COMP:14527"/>
        <dbReference type="Rhea" id="RHEA-COMP:17342"/>
        <dbReference type="ChEBI" id="CHEBI:33019"/>
        <dbReference type="ChEBI" id="CHEBI:61557"/>
        <dbReference type="ChEBI" id="CHEBI:140395"/>
        <dbReference type="EC" id="2.7.7.6"/>
    </reaction>
</comment>
<evidence type="ECO:0000256" key="3">
    <source>
        <dbReference type="ARBA" id="ARBA00015972"/>
    </source>
</evidence>
<dbReference type="NCBIfam" id="NF003519">
    <property type="entry name" value="PRK05182.2-5"/>
    <property type="match status" value="1"/>
</dbReference>
<evidence type="ECO:0000256" key="4">
    <source>
        <dbReference type="ARBA" id="ARBA00022478"/>
    </source>
</evidence>
<name>A0A449AF24_9BACT</name>